<dbReference type="InterPro" id="IPR004182">
    <property type="entry name" value="GRAM"/>
</dbReference>
<feature type="region of interest" description="Disordered" evidence="1">
    <location>
        <begin position="176"/>
        <end position="211"/>
    </location>
</feature>
<dbReference type="EMBL" id="AAYY01000002">
    <property type="protein sequence ID" value="EDP44948.1"/>
    <property type="molecule type" value="Genomic_DNA"/>
</dbReference>
<dbReference type="VEuPathDB" id="FungiDB:MGL_0755"/>
<dbReference type="STRING" id="425265.A8PUR7"/>
<reference evidence="3 4" key="1">
    <citation type="journal article" date="2007" name="Proc. Natl. Acad. Sci. U.S.A.">
        <title>Dandruff-associated Malassezia genomes reveal convergent and divergent virulence traits shared with plant and human fungal pathogens.</title>
        <authorList>
            <person name="Xu J."/>
            <person name="Saunders C.W."/>
            <person name="Hu P."/>
            <person name="Grant R.A."/>
            <person name="Boekhout T."/>
            <person name="Kuramae E.E."/>
            <person name="Kronstad J.W."/>
            <person name="Deangelis Y.M."/>
            <person name="Reeder N.L."/>
            <person name="Johnstone K.R."/>
            <person name="Leland M."/>
            <person name="Fieno A.M."/>
            <person name="Begley W.M."/>
            <person name="Sun Y."/>
            <person name="Lacey M.P."/>
            <person name="Chaudhary T."/>
            <person name="Keough T."/>
            <person name="Chu L."/>
            <person name="Sears R."/>
            <person name="Yuan B."/>
            <person name="Dawson T.L.Jr."/>
        </authorList>
    </citation>
    <scope>NUCLEOTIDE SEQUENCE [LARGE SCALE GENOMIC DNA]</scope>
    <source>
        <strain evidence="4">ATCC MYA-4612 / CBS 7966</strain>
    </source>
</reference>
<proteinExistence type="predicted"/>
<dbReference type="InterPro" id="IPR050302">
    <property type="entry name" value="Rab_GAP_TBC_domain"/>
</dbReference>
<dbReference type="GeneID" id="5856468"/>
<dbReference type="AlphaFoldDB" id="A8PUR7"/>
<dbReference type="PANTHER" id="PTHR47219:SF20">
    <property type="entry name" value="TBC1 DOMAIN FAMILY MEMBER 2B"/>
    <property type="match status" value="1"/>
</dbReference>
<dbReference type="InParanoid" id="A8PUR7"/>
<evidence type="ECO:0000259" key="2">
    <source>
        <dbReference type="PROSITE" id="PS50086"/>
    </source>
</evidence>
<dbReference type="FunFam" id="1.10.472.80:FF:000051">
    <property type="entry name" value="Probable MDR1-Mac1p interacting protein"/>
    <property type="match status" value="1"/>
</dbReference>
<comment type="caution">
    <text evidence="3">The sequence shown here is derived from an EMBL/GenBank/DDBJ whole genome shotgun (WGS) entry which is preliminary data.</text>
</comment>
<dbReference type="GO" id="GO:0031267">
    <property type="term" value="F:small GTPase binding"/>
    <property type="evidence" value="ECO:0007669"/>
    <property type="project" value="TreeGrafter"/>
</dbReference>
<dbReference type="OrthoDB" id="17687at2759"/>
<dbReference type="OMA" id="IYMSETQ"/>
<evidence type="ECO:0000313" key="3">
    <source>
        <dbReference type="EMBL" id="EDP44948.1"/>
    </source>
</evidence>
<feature type="domain" description="Rab-GAP TBC" evidence="2">
    <location>
        <begin position="265"/>
        <end position="453"/>
    </location>
</feature>
<dbReference type="PROSITE" id="PS50086">
    <property type="entry name" value="TBC_RABGAP"/>
    <property type="match status" value="1"/>
</dbReference>
<name>A8PUR7_MALGO</name>
<dbReference type="KEGG" id="mgl:MGL_0755"/>
<dbReference type="FunCoup" id="A8PUR7">
    <property type="interactions" value="133"/>
</dbReference>
<organism evidence="3 4">
    <name type="scientific">Malassezia globosa (strain ATCC MYA-4612 / CBS 7966)</name>
    <name type="common">Dandruff-associated fungus</name>
    <dbReference type="NCBI Taxonomy" id="425265"/>
    <lineage>
        <taxon>Eukaryota</taxon>
        <taxon>Fungi</taxon>
        <taxon>Dikarya</taxon>
        <taxon>Basidiomycota</taxon>
        <taxon>Ustilaginomycotina</taxon>
        <taxon>Malasseziomycetes</taxon>
        <taxon>Malasseziales</taxon>
        <taxon>Malasseziaceae</taxon>
        <taxon>Malassezia</taxon>
    </lineage>
</organism>
<feature type="compositionally biased region" description="Low complexity" evidence="1">
    <location>
        <begin position="190"/>
        <end position="202"/>
    </location>
</feature>
<gene>
    <name evidence="3" type="ORF">MGL_0755</name>
</gene>
<keyword evidence="4" id="KW-1185">Reference proteome</keyword>
<dbReference type="Gene3D" id="1.10.472.80">
    <property type="entry name" value="Ypt/Rab-GAP domain of gyp1p, domain 3"/>
    <property type="match status" value="1"/>
</dbReference>
<dbReference type="Proteomes" id="UP000008837">
    <property type="component" value="Unassembled WGS sequence"/>
</dbReference>
<dbReference type="GO" id="GO:0005096">
    <property type="term" value="F:GTPase activator activity"/>
    <property type="evidence" value="ECO:0007669"/>
    <property type="project" value="TreeGrafter"/>
</dbReference>
<dbReference type="Pfam" id="PF02893">
    <property type="entry name" value="GRAM"/>
    <property type="match status" value="1"/>
</dbReference>
<dbReference type="Pfam" id="PF00566">
    <property type="entry name" value="RabGAP-TBC"/>
    <property type="match status" value="1"/>
</dbReference>
<dbReference type="PANTHER" id="PTHR47219">
    <property type="entry name" value="RAB GTPASE-ACTIVATING PROTEIN 1-LIKE"/>
    <property type="match status" value="1"/>
</dbReference>
<dbReference type="SUPFAM" id="SSF47923">
    <property type="entry name" value="Ypt/Rab-GAP domain of gyp1p"/>
    <property type="match status" value="2"/>
</dbReference>
<dbReference type="RefSeq" id="XP_001732162.1">
    <property type="nucleotide sequence ID" value="XM_001732110.1"/>
</dbReference>
<sequence length="748" mass="84918">MSTIVHSLRDYRPPTRAQQFAHAFGLPPTEGPYVDEAGNRAEILSAILSLSNPDSNEVREDLVFAGRLTLTPSFLCYASQGDRGRGCRVAIPLATIRRVERLNTRDAVFALSITVWHGMQLVFQLNALRPSCEGFCNAMRDRLRAHLGEMKQLKPFLATCYSEALLQGALDTHVSAKGKHREDVQEGMGAATSSEPSSSLTPPSAPADETPMYQIGLGASFGFPGDPKKLKDKSKTRLWTEYLRTHGRNITIVRYPQFTRLVQVGLPNMLRGELWEVASGSIFQRMAHSGEYAAILKEHEGQSNTSMEEIEKDLNRSLPEYAAYQTPEGIETLRRVLVAYSWKNRELGYCQAMNIVVAALLIYMSEEQCFWMLDTLCERLLPGYYTQSMSGTLLDQKVFEHLVQQTMPVLHEHFIKYDMQLSIVTLPWLLSLYINSMPMVFAFRIVDCFMAFGSQVLFQIGLAILKINGEAILSVTDDGTLIGLLRNYFRTLGDSAYPESRDERRQQITRFQQLLVIGFREFGIITNDLVDQERKRFRQQIVQEIEGFARRSAIRNLKDYGHFSKAQVSLIYDHVVESIYRARNAPDSLTGGEKPVTVSDPKQDLKEMRVNFTTFRIFLSEMATWARDEYIVMNGLQERIERRIPDQTFARRLFDFWDREHCGSLTLQNIITGLDEIMFLDCDLAGTTAWFFRLHAGGKEKLSKNDVLALSESLLFMFRNEPGDEHLGSVSALITQAFELGDDESKTA</sequence>
<dbReference type="SMART" id="SM00164">
    <property type="entry name" value="TBC"/>
    <property type="match status" value="1"/>
</dbReference>
<dbReference type="FunFam" id="1.10.8.270:FF:000015">
    <property type="entry name" value="GTPase activating protein (Gyp2)"/>
    <property type="match status" value="1"/>
</dbReference>
<protein>
    <recommendedName>
        <fullName evidence="2">Rab-GAP TBC domain-containing protein</fullName>
    </recommendedName>
</protein>
<dbReference type="InterPro" id="IPR035969">
    <property type="entry name" value="Rab-GAP_TBC_sf"/>
</dbReference>
<dbReference type="Gene3D" id="1.10.8.270">
    <property type="entry name" value="putative rabgap domain of human tbc1 domain family member 14 like domains"/>
    <property type="match status" value="1"/>
</dbReference>
<dbReference type="InterPro" id="IPR000195">
    <property type="entry name" value="Rab-GAP-TBC_dom"/>
</dbReference>
<accession>A8PUR7</accession>
<evidence type="ECO:0000256" key="1">
    <source>
        <dbReference type="SAM" id="MobiDB-lite"/>
    </source>
</evidence>
<evidence type="ECO:0000313" key="4">
    <source>
        <dbReference type="Proteomes" id="UP000008837"/>
    </source>
</evidence>
<dbReference type="Gene3D" id="1.10.238.10">
    <property type="entry name" value="EF-hand"/>
    <property type="match status" value="1"/>
</dbReference>